<dbReference type="SMART" id="SM00382">
    <property type="entry name" value="AAA"/>
    <property type="match status" value="1"/>
</dbReference>
<dbReference type="InterPro" id="IPR003593">
    <property type="entry name" value="AAA+_ATPase"/>
</dbReference>
<dbReference type="RefSeq" id="WP_249242410.1">
    <property type="nucleotide sequence ID" value="NZ_CP096649.1"/>
</dbReference>
<feature type="transmembrane region" description="Helical" evidence="7">
    <location>
        <begin position="12"/>
        <end position="30"/>
    </location>
</feature>
<dbReference type="AlphaFoldDB" id="A0A9E7DIQ1"/>
<evidence type="ECO:0000256" key="2">
    <source>
        <dbReference type="ARBA" id="ARBA00022692"/>
    </source>
</evidence>
<feature type="domain" description="ABC transmembrane type-1" evidence="9">
    <location>
        <begin position="14"/>
        <end position="280"/>
    </location>
</feature>
<dbReference type="SUPFAM" id="SSF90123">
    <property type="entry name" value="ABC transporter transmembrane region"/>
    <property type="match status" value="1"/>
</dbReference>
<dbReference type="InterPro" id="IPR003439">
    <property type="entry name" value="ABC_transporter-like_ATP-bd"/>
</dbReference>
<evidence type="ECO:0000313" key="10">
    <source>
        <dbReference type="EMBL" id="UQK58857.1"/>
    </source>
</evidence>
<dbReference type="InterPro" id="IPR039421">
    <property type="entry name" value="Type_1_exporter"/>
</dbReference>
<dbReference type="CDD" id="cd03228">
    <property type="entry name" value="ABCC_MRP_Like"/>
    <property type="match status" value="1"/>
</dbReference>
<dbReference type="GO" id="GO:0015421">
    <property type="term" value="F:ABC-type oligopeptide transporter activity"/>
    <property type="evidence" value="ECO:0007669"/>
    <property type="project" value="TreeGrafter"/>
</dbReference>
<dbReference type="Pfam" id="PF00664">
    <property type="entry name" value="ABC_membrane"/>
    <property type="match status" value="1"/>
</dbReference>
<evidence type="ECO:0000256" key="3">
    <source>
        <dbReference type="ARBA" id="ARBA00022741"/>
    </source>
</evidence>
<dbReference type="GO" id="GO:0005886">
    <property type="term" value="C:plasma membrane"/>
    <property type="evidence" value="ECO:0007669"/>
    <property type="project" value="UniProtKB-SubCell"/>
</dbReference>
<feature type="transmembrane region" description="Helical" evidence="7">
    <location>
        <begin position="132"/>
        <end position="162"/>
    </location>
</feature>
<feature type="transmembrane region" description="Helical" evidence="7">
    <location>
        <begin position="50"/>
        <end position="73"/>
    </location>
</feature>
<dbReference type="GO" id="GO:0005524">
    <property type="term" value="F:ATP binding"/>
    <property type="evidence" value="ECO:0007669"/>
    <property type="project" value="UniProtKB-KW"/>
</dbReference>
<evidence type="ECO:0000256" key="5">
    <source>
        <dbReference type="ARBA" id="ARBA00022989"/>
    </source>
</evidence>
<dbReference type="InterPro" id="IPR036640">
    <property type="entry name" value="ABC1_TM_sf"/>
</dbReference>
<sequence>MKKNNKLIKYLYYIFQSINMLISLAVPIFIKKIVDAVSDKDYTLFKFNAIIFWVLILAFISTLALSYYFMIYYEEKELRRLRSKFYNYLGFESLNNLKSKSLGSIIQLFNSDLEGIRSFIIEIPYKRIVKGIYLVLIIILMLRENIYLSASILIILPIFYFIQNKMSEKEAVVNKDIEEANEKLNGNIEEFYNYNYTIKAFNSSEDTIIKNEAGLDKYLEKVFERLKIDIVYDYFMSNGLLNVLDLIIYIFGGFLVFKGSVSIGTLILFSQYVSKLWNPIEFYMSYPREKSLYEMHKERLDSVINFESKFIDEEAKDFESLELKDLSIEYNELILDKINLEIKKGEKILIKGSNGSGKTSLLRAISGLETDYGGEIFLNGCEVDKESNILNKIIRLVPDKADIFYGNIEENINMFSNKSVNKDTKIIRALEKNNLCLDTVLASSMNNLSGGEKKLIELERAFQSTGEVFIFDEPLNYIDKNNSELVIDCIKDFTKDKTVILVSHNESIEKIADKVYEIKNKKLIRIK</sequence>
<keyword evidence="6 7" id="KW-0472">Membrane</keyword>
<evidence type="ECO:0000256" key="6">
    <source>
        <dbReference type="ARBA" id="ARBA00023136"/>
    </source>
</evidence>
<dbReference type="Gene3D" id="3.40.50.300">
    <property type="entry name" value="P-loop containing nucleotide triphosphate hydrolases"/>
    <property type="match status" value="1"/>
</dbReference>
<dbReference type="EMBL" id="CP096649">
    <property type="protein sequence ID" value="UQK58857.1"/>
    <property type="molecule type" value="Genomic_DNA"/>
</dbReference>
<dbReference type="Proteomes" id="UP000831151">
    <property type="component" value="Chromosome"/>
</dbReference>
<keyword evidence="4 10" id="KW-0067">ATP-binding</keyword>
<dbReference type="CDD" id="cd07346">
    <property type="entry name" value="ABC_6TM_exporters"/>
    <property type="match status" value="1"/>
</dbReference>
<dbReference type="InterPro" id="IPR011527">
    <property type="entry name" value="ABC1_TM_dom"/>
</dbReference>
<dbReference type="KEGG" id="fms:M1R53_06365"/>
<dbReference type="InterPro" id="IPR027417">
    <property type="entry name" value="P-loop_NTPase"/>
</dbReference>
<evidence type="ECO:0000313" key="11">
    <source>
        <dbReference type="Proteomes" id="UP000831151"/>
    </source>
</evidence>
<dbReference type="Gene3D" id="1.20.1560.10">
    <property type="entry name" value="ABC transporter type 1, transmembrane domain"/>
    <property type="match status" value="1"/>
</dbReference>
<accession>A0A9E7DIQ1</accession>
<proteinExistence type="predicted"/>
<dbReference type="GO" id="GO:0016887">
    <property type="term" value="F:ATP hydrolysis activity"/>
    <property type="evidence" value="ECO:0007669"/>
    <property type="project" value="InterPro"/>
</dbReference>
<keyword evidence="5 7" id="KW-1133">Transmembrane helix</keyword>
<evidence type="ECO:0000256" key="1">
    <source>
        <dbReference type="ARBA" id="ARBA00004651"/>
    </source>
</evidence>
<reference evidence="10" key="1">
    <citation type="submission" date="2022-04" db="EMBL/GenBank/DDBJ databases">
        <title>Complete genome sequences of Ezakiella coagulans and Fenollaria massiliensis.</title>
        <authorList>
            <person name="France M.T."/>
            <person name="Clifford J."/>
            <person name="Narina S."/>
            <person name="Rutt L."/>
            <person name="Ravel J."/>
        </authorList>
    </citation>
    <scope>NUCLEOTIDE SEQUENCE</scope>
    <source>
        <strain evidence="10">C0061C2</strain>
    </source>
</reference>
<name>A0A9E7DIQ1_9FIRM</name>
<protein>
    <submittedName>
        <fullName evidence="10">ABC transporter ATP-binding protein/permease</fullName>
    </submittedName>
</protein>
<keyword evidence="11" id="KW-1185">Reference proteome</keyword>
<dbReference type="SUPFAM" id="SSF52540">
    <property type="entry name" value="P-loop containing nucleoside triphosphate hydrolases"/>
    <property type="match status" value="1"/>
</dbReference>
<dbReference type="PROSITE" id="PS50893">
    <property type="entry name" value="ABC_TRANSPORTER_2"/>
    <property type="match status" value="1"/>
</dbReference>
<evidence type="ECO:0000256" key="7">
    <source>
        <dbReference type="SAM" id="Phobius"/>
    </source>
</evidence>
<evidence type="ECO:0000256" key="4">
    <source>
        <dbReference type="ARBA" id="ARBA00022840"/>
    </source>
</evidence>
<dbReference type="PANTHER" id="PTHR43394:SF1">
    <property type="entry name" value="ATP-BINDING CASSETTE SUB-FAMILY B MEMBER 10, MITOCHONDRIAL"/>
    <property type="match status" value="1"/>
</dbReference>
<feature type="transmembrane region" description="Helical" evidence="7">
    <location>
        <begin position="246"/>
        <end position="269"/>
    </location>
</feature>
<feature type="domain" description="ABC transporter" evidence="8">
    <location>
        <begin position="318"/>
        <end position="526"/>
    </location>
</feature>
<organism evidence="10 11">
    <name type="scientific">Fenollaria massiliensis</name>
    <dbReference type="NCBI Taxonomy" id="938288"/>
    <lineage>
        <taxon>Bacteria</taxon>
        <taxon>Bacillati</taxon>
        <taxon>Bacillota</taxon>
        <taxon>Clostridia</taxon>
        <taxon>Eubacteriales</taxon>
        <taxon>Fenollaria</taxon>
    </lineage>
</organism>
<comment type="subcellular location">
    <subcellularLocation>
        <location evidence="1">Cell membrane</location>
        <topology evidence="1">Multi-pass membrane protein</topology>
    </subcellularLocation>
</comment>
<dbReference type="PANTHER" id="PTHR43394">
    <property type="entry name" value="ATP-DEPENDENT PERMEASE MDL1, MITOCHONDRIAL"/>
    <property type="match status" value="1"/>
</dbReference>
<evidence type="ECO:0000259" key="9">
    <source>
        <dbReference type="PROSITE" id="PS50929"/>
    </source>
</evidence>
<dbReference type="Pfam" id="PF00005">
    <property type="entry name" value="ABC_tran"/>
    <property type="match status" value="1"/>
</dbReference>
<keyword evidence="3" id="KW-0547">Nucleotide-binding</keyword>
<keyword evidence="2 7" id="KW-0812">Transmembrane</keyword>
<evidence type="ECO:0000259" key="8">
    <source>
        <dbReference type="PROSITE" id="PS50893"/>
    </source>
</evidence>
<dbReference type="PROSITE" id="PS50929">
    <property type="entry name" value="ABC_TM1F"/>
    <property type="match status" value="1"/>
</dbReference>
<gene>
    <name evidence="10" type="ORF">M1R53_06365</name>
</gene>